<dbReference type="GO" id="GO:0006508">
    <property type="term" value="P:proteolysis"/>
    <property type="evidence" value="ECO:0007669"/>
    <property type="project" value="UniProtKB-KW"/>
</dbReference>
<dbReference type="InterPro" id="IPR032815">
    <property type="entry name" value="S8_pro-domain"/>
</dbReference>
<dbReference type="GO" id="GO:0008038">
    <property type="term" value="P:neuron recognition"/>
    <property type="evidence" value="ECO:0007669"/>
    <property type="project" value="UniProtKB-ARBA"/>
</dbReference>
<dbReference type="InterPro" id="IPR008979">
    <property type="entry name" value="Galactose-bd-like_sf"/>
</dbReference>
<evidence type="ECO:0000313" key="17">
    <source>
        <dbReference type="EMBL" id="KAL3865429.1"/>
    </source>
</evidence>
<dbReference type="InterPro" id="IPR006212">
    <property type="entry name" value="Furin_repeat"/>
</dbReference>
<evidence type="ECO:0000259" key="16">
    <source>
        <dbReference type="PROSITE" id="PS51829"/>
    </source>
</evidence>
<dbReference type="Gene3D" id="2.60.120.260">
    <property type="entry name" value="Galactose-binding domain-like"/>
    <property type="match status" value="1"/>
</dbReference>
<dbReference type="InterPro" id="IPR015500">
    <property type="entry name" value="Peptidase_S8_subtilisin-rel"/>
</dbReference>
<keyword evidence="10" id="KW-1015">Disulfide bond</keyword>
<keyword evidence="4" id="KW-0165">Cleavage on pair of basic residues</keyword>
<dbReference type="Pfam" id="PF01483">
    <property type="entry name" value="P_proprotein"/>
    <property type="match status" value="1"/>
</dbReference>
<evidence type="ECO:0000256" key="6">
    <source>
        <dbReference type="ARBA" id="ARBA00022801"/>
    </source>
</evidence>
<evidence type="ECO:0000256" key="7">
    <source>
        <dbReference type="ARBA" id="ARBA00022825"/>
    </source>
</evidence>
<dbReference type="SUPFAM" id="SSF54897">
    <property type="entry name" value="Protease propeptides/inhibitors"/>
    <property type="match status" value="1"/>
</dbReference>
<keyword evidence="3 13" id="KW-0645">Protease</keyword>
<dbReference type="Gene3D" id="3.40.50.200">
    <property type="entry name" value="Peptidase S8/S53 domain"/>
    <property type="match status" value="1"/>
</dbReference>
<comment type="subcellular location">
    <subcellularLocation>
        <location evidence="2">Membrane</location>
    </subcellularLocation>
</comment>
<dbReference type="FunFam" id="3.40.50.200:FF:000001">
    <property type="entry name" value="Furin 2, isoform B"/>
    <property type="match status" value="1"/>
</dbReference>
<reference evidence="17 18" key="1">
    <citation type="submission" date="2024-11" db="EMBL/GenBank/DDBJ databases">
        <title>Chromosome-level genome assembly of the freshwater bivalve Anodonta woodiana.</title>
        <authorList>
            <person name="Chen X."/>
        </authorList>
    </citation>
    <scope>NUCLEOTIDE SEQUENCE [LARGE SCALE GENOMIC DNA]</scope>
    <source>
        <strain evidence="17">MN2024</strain>
        <tissue evidence="17">Gills</tissue>
    </source>
</reference>
<keyword evidence="9" id="KW-0865">Zymogen</keyword>
<evidence type="ECO:0000256" key="1">
    <source>
        <dbReference type="ARBA" id="ARBA00001913"/>
    </source>
</evidence>
<dbReference type="InterPro" id="IPR023827">
    <property type="entry name" value="Peptidase_S8_Asp-AS"/>
</dbReference>
<evidence type="ECO:0000256" key="15">
    <source>
        <dbReference type="SAM" id="Phobius"/>
    </source>
</evidence>
<comment type="cofactor">
    <cofactor evidence="1">
        <name>Ca(2+)</name>
        <dbReference type="ChEBI" id="CHEBI:29108"/>
    </cofactor>
</comment>
<evidence type="ECO:0000256" key="13">
    <source>
        <dbReference type="PROSITE-ProRule" id="PRU01240"/>
    </source>
</evidence>
<keyword evidence="5" id="KW-0732">Signal</keyword>
<dbReference type="PROSITE" id="PS00137">
    <property type="entry name" value="SUBTILASE_HIS"/>
    <property type="match status" value="1"/>
</dbReference>
<feature type="active site" description="Charge relay system" evidence="12 13">
    <location>
        <position position="384"/>
    </location>
</feature>
<dbReference type="InterPro" id="IPR002884">
    <property type="entry name" value="P_dom"/>
</dbReference>
<dbReference type="Gene3D" id="3.30.70.850">
    <property type="entry name" value="Peptidase S8, pro-domain"/>
    <property type="match status" value="1"/>
</dbReference>
<evidence type="ECO:0000256" key="4">
    <source>
        <dbReference type="ARBA" id="ARBA00022685"/>
    </source>
</evidence>
<dbReference type="InterPro" id="IPR036852">
    <property type="entry name" value="Peptidase_S8/S53_dom_sf"/>
</dbReference>
<keyword evidence="6 13" id="KW-0378">Hydrolase</keyword>
<dbReference type="InterPro" id="IPR000209">
    <property type="entry name" value="Peptidase_S8/S53_dom"/>
</dbReference>
<feature type="domain" description="P/Homo B" evidence="16">
    <location>
        <begin position="457"/>
        <end position="603"/>
    </location>
</feature>
<dbReference type="PROSITE" id="PS00136">
    <property type="entry name" value="SUBTILASE_ASP"/>
    <property type="match status" value="1"/>
</dbReference>
<dbReference type="FunFam" id="2.60.120.260:FF:000006">
    <property type="entry name" value="Proprotein convertase subtilisin/kexin type 5"/>
    <property type="match status" value="1"/>
</dbReference>
<feature type="transmembrane region" description="Helical" evidence="15">
    <location>
        <begin position="952"/>
        <end position="980"/>
    </location>
</feature>
<dbReference type="FunFam" id="3.30.70.850:FF:000001">
    <property type="entry name" value="Proprotein convertase subtilisin/kexin type 5"/>
    <property type="match status" value="1"/>
</dbReference>
<keyword evidence="8 15" id="KW-0472">Membrane</keyword>
<dbReference type="Pfam" id="PF00757">
    <property type="entry name" value="Furin-like"/>
    <property type="match status" value="1"/>
</dbReference>
<evidence type="ECO:0000256" key="8">
    <source>
        <dbReference type="ARBA" id="ARBA00023136"/>
    </source>
</evidence>
<feature type="transmembrane region" description="Helical" evidence="15">
    <location>
        <begin position="14"/>
        <end position="33"/>
    </location>
</feature>
<comment type="caution">
    <text evidence="17">The sequence shown here is derived from an EMBL/GenBank/DDBJ whole genome shotgun (WGS) entry which is preliminary data.</text>
</comment>
<dbReference type="Pfam" id="PF16470">
    <property type="entry name" value="S8_pro-domain"/>
    <property type="match status" value="1"/>
</dbReference>
<proteinExistence type="inferred from homology"/>
<evidence type="ECO:0000256" key="3">
    <source>
        <dbReference type="ARBA" id="ARBA00022670"/>
    </source>
</evidence>
<evidence type="ECO:0000256" key="14">
    <source>
        <dbReference type="RuleBase" id="RU003355"/>
    </source>
</evidence>
<dbReference type="SUPFAM" id="SSF49785">
    <property type="entry name" value="Galactose-binding domain-like"/>
    <property type="match status" value="1"/>
</dbReference>
<feature type="active site" description="Charge relay system" evidence="12 13">
    <location>
        <position position="210"/>
    </location>
</feature>
<comment type="similarity">
    <text evidence="13 14">Belongs to the peptidase S8 family.</text>
</comment>
<dbReference type="PANTHER" id="PTHR42884:SF3">
    <property type="entry name" value="FURIN-LIKE PROTEASE 1, ISOFORMS 1_1-X_2"/>
    <property type="match status" value="1"/>
</dbReference>
<dbReference type="InterPro" id="IPR009030">
    <property type="entry name" value="Growth_fac_rcpt_cys_sf"/>
</dbReference>
<evidence type="ECO:0000256" key="2">
    <source>
        <dbReference type="ARBA" id="ARBA00004370"/>
    </source>
</evidence>
<dbReference type="PROSITE" id="PS51829">
    <property type="entry name" value="P_HOMO_B"/>
    <property type="match status" value="1"/>
</dbReference>
<keyword evidence="15" id="KW-1133">Transmembrane helix</keyword>
<dbReference type="GO" id="GO:0004252">
    <property type="term" value="F:serine-type endopeptidase activity"/>
    <property type="evidence" value="ECO:0007669"/>
    <property type="project" value="UniProtKB-UniRule"/>
</dbReference>
<dbReference type="PROSITE" id="PS00138">
    <property type="entry name" value="SUBTILASE_SER"/>
    <property type="match status" value="1"/>
</dbReference>
<dbReference type="PROSITE" id="PS51892">
    <property type="entry name" value="SUBTILASE"/>
    <property type="match status" value="1"/>
</dbReference>
<name>A0ABD3VUZ7_SINWO</name>
<keyword evidence="15" id="KW-0812">Transmembrane</keyword>
<dbReference type="CDD" id="cd00064">
    <property type="entry name" value="FU"/>
    <property type="match status" value="4"/>
</dbReference>
<feature type="active site" description="Charge relay system" evidence="12 13">
    <location>
        <position position="169"/>
    </location>
</feature>
<dbReference type="PRINTS" id="PR00723">
    <property type="entry name" value="SUBTILISIN"/>
</dbReference>
<dbReference type="InterPro" id="IPR023828">
    <property type="entry name" value="Peptidase_S8_Ser-AS"/>
</dbReference>
<dbReference type="SUPFAM" id="SSF52743">
    <property type="entry name" value="Subtilisin-like"/>
    <property type="match status" value="1"/>
</dbReference>
<dbReference type="GO" id="GO:0012505">
    <property type="term" value="C:endomembrane system"/>
    <property type="evidence" value="ECO:0007669"/>
    <property type="project" value="UniProtKB-SubCell"/>
</dbReference>
<accession>A0ABD3VUZ7</accession>
<dbReference type="CDD" id="cd04059">
    <property type="entry name" value="Peptidases_S8_Protein_convertases_Kexins_Furin-like"/>
    <property type="match status" value="1"/>
</dbReference>
<evidence type="ECO:0000256" key="9">
    <source>
        <dbReference type="ARBA" id="ARBA00023145"/>
    </source>
</evidence>
<keyword evidence="18" id="KW-1185">Reference proteome</keyword>
<dbReference type="Proteomes" id="UP001634394">
    <property type="component" value="Unassembled WGS sequence"/>
</dbReference>
<keyword evidence="7 13" id="KW-0720">Serine protease</keyword>
<dbReference type="Gene3D" id="2.10.220.10">
    <property type="entry name" value="Hormone Receptor, Insulin-like Growth Factor Receptor 1, Chain A, domain 2"/>
    <property type="match status" value="3"/>
</dbReference>
<organism evidence="17 18">
    <name type="scientific">Sinanodonta woodiana</name>
    <name type="common">Chinese pond mussel</name>
    <name type="synonym">Anodonta woodiana</name>
    <dbReference type="NCBI Taxonomy" id="1069815"/>
    <lineage>
        <taxon>Eukaryota</taxon>
        <taxon>Metazoa</taxon>
        <taxon>Spiralia</taxon>
        <taxon>Lophotrochozoa</taxon>
        <taxon>Mollusca</taxon>
        <taxon>Bivalvia</taxon>
        <taxon>Autobranchia</taxon>
        <taxon>Heteroconchia</taxon>
        <taxon>Palaeoheterodonta</taxon>
        <taxon>Unionida</taxon>
        <taxon>Unionoidea</taxon>
        <taxon>Unionidae</taxon>
        <taxon>Unioninae</taxon>
        <taxon>Sinanodonta</taxon>
    </lineage>
</organism>
<evidence type="ECO:0000256" key="12">
    <source>
        <dbReference type="PIRSR" id="PIRSR615500-1"/>
    </source>
</evidence>
<dbReference type="InterPro" id="IPR006211">
    <property type="entry name" value="Furin-like_Cys-rich_dom"/>
</dbReference>
<gene>
    <name evidence="17" type="ORF">ACJMK2_042819</name>
</gene>
<dbReference type="EMBL" id="JBJQND010000009">
    <property type="protein sequence ID" value="KAL3865429.1"/>
    <property type="molecule type" value="Genomic_DNA"/>
</dbReference>
<protein>
    <recommendedName>
        <fullName evidence="16">P/Homo B domain-containing protein</fullName>
    </recommendedName>
</protein>
<dbReference type="InterPro" id="IPR038466">
    <property type="entry name" value="S8_pro-domain_sf"/>
</dbReference>
<dbReference type="SMART" id="SM00261">
    <property type="entry name" value="FU"/>
    <property type="match status" value="6"/>
</dbReference>
<sequence>MVTSKWVQQNGKKVGFVVMLLIYICLISCQGTLGDTYLNKFAVHVRGGQEVAERLAEQYGHRLVAPIGSLKDHYLFEHPRVRKRSVNPHRYHHRKLSEHPQVHWVEQQKLLNRKKRDFQSTSETIKFNDDLWSEMWYFHGGGFNNTDMNVIPAWNKGFSGKNIVVTILDDGIERIHDDLIDNYDPYASYDVNDHDPDPMPRYNPTNENRHGTRCAGEVAAKANNTKCVVGIAFNSKIGGVRMLDGDVFDAVEASSLSFNRSHIDIYSASWGPDDDGRVVDGPGTLALKAFVDGITQGRGGKGSIFVWASGNGGNSKDSCNCDGYTNSIYTLSISSISQEGKKPWYLEECSSTLATTYSSGAYREKQIISVDLHNLCTETHTGTSASAPLAAGIVALVLEAKYDLTWRDVQYITLMTARPMPDGDWVTNGVGRKVSLRYGYGIMDASAMVDLALKWTNVPEQHICEIPSQTQNSNIQDSGYIETMDTSACDGSQNSIKFLEHVQARINMKTKRRGDIVLHLTSPMGTRSTILPQRPNDSDRDKGFQNWAFLSVHFWGENPVGRWKLEVEVQHNPNAWDGGNFPGATTANVLQNWSLVLYGTEENPIRLTSQPRTQPAAFTLAPAQSTSPTSQSPMGCHSECKGNCSGPMANQCNDCKHYKISDSGDCVLNCPPEYFSYNSVCTLCPSSCSRCSSVSQSAVICTQCKSGFLLIENRGECVKECQTGYFKDNVKGRCLLCKGACKACEGSPEKCSQCPIGFQLQDGRCRLPQESCPVSMYKTADGQCNSCPVNCLSCTDDTNCSCCARGSYLRDGVCVSTCGNGYLPFHVNYSNDLVVQQCQHCAGAYCSLCPEGFKYVTGVCIQISNCHEGQYFQWSSMSCKSCSVSCKSCIGPSMSDCLSCFPPDGYNNMMRTCMRCCGHIENPSEHNCCHCLEEGKCMTVSQESPVEFKKDLFGAAAIIIILLVLCIASIIIFLVVFAIFNLRKKQPHAGVRNWVDLGKKSKSLIYARTEIQNVPDK</sequence>
<dbReference type="InterPro" id="IPR022398">
    <property type="entry name" value="Peptidase_S8_His-AS"/>
</dbReference>
<dbReference type="InterPro" id="IPR034182">
    <property type="entry name" value="Kexin/furin"/>
</dbReference>
<evidence type="ECO:0000256" key="11">
    <source>
        <dbReference type="ARBA" id="ARBA00023180"/>
    </source>
</evidence>
<dbReference type="Pfam" id="PF00082">
    <property type="entry name" value="Peptidase_S8"/>
    <property type="match status" value="1"/>
</dbReference>
<keyword evidence="11" id="KW-0325">Glycoprotein</keyword>
<evidence type="ECO:0000256" key="10">
    <source>
        <dbReference type="ARBA" id="ARBA00023157"/>
    </source>
</evidence>
<dbReference type="PANTHER" id="PTHR42884">
    <property type="entry name" value="PROPROTEIN CONVERTASE SUBTILISIN/KEXIN-RELATED"/>
    <property type="match status" value="1"/>
</dbReference>
<evidence type="ECO:0000313" key="18">
    <source>
        <dbReference type="Proteomes" id="UP001634394"/>
    </source>
</evidence>
<dbReference type="GO" id="GO:0008104">
    <property type="term" value="P:intracellular protein localization"/>
    <property type="evidence" value="ECO:0007669"/>
    <property type="project" value="UniProtKB-ARBA"/>
</dbReference>
<dbReference type="AlphaFoldDB" id="A0ABD3VUZ7"/>
<evidence type="ECO:0000256" key="5">
    <source>
        <dbReference type="ARBA" id="ARBA00022729"/>
    </source>
</evidence>
<dbReference type="SUPFAM" id="SSF57184">
    <property type="entry name" value="Growth factor receptor domain"/>
    <property type="match status" value="2"/>
</dbReference>